<organism evidence="1 2">
    <name type="scientific">Clostridium oceanicum</name>
    <dbReference type="NCBI Taxonomy" id="1543"/>
    <lineage>
        <taxon>Bacteria</taxon>
        <taxon>Bacillati</taxon>
        <taxon>Bacillota</taxon>
        <taxon>Clostridia</taxon>
        <taxon>Eubacteriales</taxon>
        <taxon>Clostridiaceae</taxon>
        <taxon>Clostridium</taxon>
    </lineage>
</organism>
<dbReference type="RefSeq" id="WP_343762360.1">
    <property type="nucleotide sequence ID" value="NZ_BAAACG010000010.1"/>
</dbReference>
<gene>
    <name evidence="1" type="ORF">GCM10008906_27680</name>
</gene>
<name>A0ABP3UXQ2_9CLOT</name>
<keyword evidence="1" id="KW-0449">Lipoprotein</keyword>
<keyword evidence="2" id="KW-1185">Reference proteome</keyword>
<dbReference type="SUPFAM" id="SSF82171">
    <property type="entry name" value="DPP6 N-terminal domain-like"/>
    <property type="match status" value="1"/>
</dbReference>
<dbReference type="PROSITE" id="PS51257">
    <property type="entry name" value="PROKAR_LIPOPROTEIN"/>
    <property type="match status" value="1"/>
</dbReference>
<reference evidence="2" key="1">
    <citation type="journal article" date="2019" name="Int. J. Syst. Evol. Microbiol.">
        <title>The Global Catalogue of Microorganisms (GCM) 10K type strain sequencing project: providing services to taxonomists for standard genome sequencing and annotation.</title>
        <authorList>
            <consortium name="The Broad Institute Genomics Platform"/>
            <consortium name="The Broad Institute Genome Sequencing Center for Infectious Disease"/>
            <person name="Wu L."/>
            <person name="Ma J."/>
        </authorList>
    </citation>
    <scope>NUCLEOTIDE SEQUENCE [LARGE SCALE GENOMIC DNA]</scope>
    <source>
        <strain evidence="2">JCM 1407</strain>
    </source>
</reference>
<accession>A0ABP3UXQ2</accession>
<evidence type="ECO:0000313" key="2">
    <source>
        <dbReference type="Proteomes" id="UP001501510"/>
    </source>
</evidence>
<comment type="caution">
    <text evidence="1">The sequence shown here is derived from an EMBL/GenBank/DDBJ whole genome shotgun (WGS) entry which is preliminary data.</text>
</comment>
<dbReference type="EMBL" id="BAAACG010000010">
    <property type="protein sequence ID" value="GAA0743647.1"/>
    <property type="molecule type" value="Genomic_DNA"/>
</dbReference>
<sequence length="363" mass="42139">MLRSNAKFKICLIVSTMMIVMSGCSRKNKLPEIKTPNFKDVIIGEKLGEKTQFYSINNGKLNDKQSVDKLDKIQDLKYNSDKKTYIFIQNNFKGKELTNNKIEILKNDKKIELDDFYYAEDIKLSKDGSKLAYRSFAKDNLNSAEGLKVFDIKSKKLFKIKSKVIVSGNLYSWLNENEILYYGIIPGKRKSAKVYKYNFNTNKEEEYIDNIKGYCTDFILIGKDLLYISSIGNESSLNYYDKEKDSIKIISKDIDNIHESIVDKNKNVYLIANNKLERKTYLYSFLKKDMSLNKLTYDFPTKIDTKGGIGKDSSGNIYFLGNNESNKDSLKNDVYMYNRKNNSVQIVSEEKSLYNIFQNKEME</sequence>
<dbReference type="Proteomes" id="UP001501510">
    <property type="component" value="Unassembled WGS sequence"/>
</dbReference>
<proteinExistence type="predicted"/>
<evidence type="ECO:0000313" key="1">
    <source>
        <dbReference type="EMBL" id="GAA0743647.1"/>
    </source>
</evidence>
<protein>
    <submittedName>
        <fullName evidence="1">Lipoprotein</fullName>
    </submittedName>
</protein>